<keyword evidence="2" id="KW-1133">Transmembrane helix</keyword>
<dbReference type="RefSeq" id="XP_028867100.1">
    <property type="nucleotide sequence ID" value="XM_029011267.1"/>
</dbReference>
<feature type="transmembrane region" description="Helical" evidence="2">
    <location>
        <begin position="60"/>
        <end position="78"/>
    </location>
</feature>
<feature type="region of interest" description="Disordered" evidence="1">
    <location>
        <begin position="160"/>
        <end position="179"/>
    </location>
</feature>
<evidence type="ECO:0000256" key="2">
    <source>
        <dbReference type="SAM" id="Phobius"/>
    </source>
</evidence>
<dbReference type="VEuPathDB" id="PiroplasmaDB:BOVATA_023500"/>
<name>A0A2H6KCZ5_9APIC</name>
<comment type="caution">
    <text evidence="3">The sequence shown here is derived from an EMBL/GenBank/DDBJ whole genome shotgun (WGS) entry which is preliminary data.</text>
</comment>
<dbReference type="Proteomes" id="UP000236319">
    <property type="component" value="Unassembled WGS sequence"/>
</dbReference>
<feature type="transmembrane region" description="Helical" evidence="2">
    <location>
        <begin position="98"/>
        <end position="117"/>
    </location>
</feature>
<dbReference type="EMBL" id="BDSA01000002">
    <property type="protein sequence ID" value="GBE60857.1"/>
    <property type="molecule type" value="Genomic_DNA"/>
</dbReference>
<dbReference type="GeneID" id="39874627"/>
<organism evidence="3 4">
    <name type="scientific">Babesia ovata</name>
    <dbReference type="NCBI Taxonomy" id="189622"/>
    <lineage>
        <taxon>Eukaryota</taxon>
        <taxon>Sar</taxon>
        <taxon>Alveolata</taxon>
        <taxon>Apicomplexa</taxon>
        <taxon>Aconoidasida</taxon>
        <taxon>Piroplasmida</taxon>
        <taxon>Babesiidae</taxon>
        <taxon>Babesia</taxon>
    </lineage>
</organism>
<reference evidence="3 4" key="1">
    <citation type="journal article" date="2017" name="BMC Genomics">
        <title>Whole-genome assembly of Babesia ovata and comparative genomics between closely related pathogens.</title>
        <authorList>
            <person name="Yamagishi J."/>
            <person name="Asada M."/>
            <person name="Hakimi H."/>
            <person name="Tanaka T.Q."/>
            <person name="Sugimoto C."/>
            <person name="Kawazu S."/>
        </authorList>
    </citation>
    <scope>NUCLEOTIDE SEQUENCE [LARGE SCALE GENOMIC DNA]</scope>
    <source>
        <strain evidence="3 4">Miyake</strain>
    </source>
</reference>
<feature type="transmembrane region" description="Helical" evidence="2">
    <location>
        <begin position="273"/>
        <end position="293"/>
    </location>
</feature>
<evidence type="ECO:0000313" key="3">
    <source>
        <dbReference type="EMBL" id="GBE60857.1"/>
    </source>
</evidence>
<protein>
    <submittedName>
        <fullName evidence="3">Major facilitator protein, putative</fullName>
    </submittedName>
</protein>
<evidence type="ECO:0000256" key="1">
    <source>
        <dbReference type="SAM" id="MobiDB-lite"/>
    </source>
</evidence>
<feature type="compositionally biased region" description="Low complexity" evidence="1">
    <location>
        <begin position="161"/>
        <end position="171"/>
    </location>
</feature>
<dbReference type="AlphaFoldDB" id="A0A2H6KCZ5"/>
<keyword evidence="2" id="KW-0472">Membrane</keyword>
<proteinExistence type="predicted"/>
<feature type="transmembrane region" description="Helical" evidence="2">
    <location>
        <begin position="364"/>
        <end position="389"/>
    </location>
</feature>
<sequence length="421" mass="48201">MDPTGDIEVGGSSRPQPTQFRISELYDTLYDGPTVKMIRECKFCTTPFWYYVNNVKGIEMLMIILLMMCGPVGAHMLFEIVFPYRPGSPFVFTLNGGVIIWTVCYILGACTAGFLVFGEAMEILRYADAAFWLYYYRKKEAKEKQNGTMGKVGSSEVEVTSKSSAAPSAKPIVEEDEPPRRRRGALIRCLFKFRTNNVMQDGEFLPLTPCQWFMRATWLERICHIAFSLRWLLAAAILATAFTYNYTTFFMTVESNFLLSDNYFCMLQFMNGMSHITMIYMGWKIALVLLDLWRKSRGSNLRKDFLRVFFPLPDGLRYIPDPKFAFVMDGCPCSYVAPEALALPPEYEQTTHFHSYYAHIFKTIFCFTTLIIVSIFAIHSFAAGIMYIITATVKNKETLLKIMDKEGGLLNDILAQRVRSL</sequence>
<keyword evidence="2" id="KW-0812">Transmembrane</keyword>
<keyword evidence="4" id="KW-1185">Reference proteome</keyword>
<dbReference type="OrthoDB" id="366249at2759"/>
<accession>A0A2H6KCZ5</accession>
<evidence type="ECO:0000313" key="4">
    <source>
        <dbReference type="Proteomes" id="UP000236319"/>
    </source>
</evidence>
<feature type="transmembrane region" description="Helical" evidence="2">
    <location>
        <begin position="231"/>
        <end position="253"/>
    </location>
</feature>
<gene>
    <name evidence="3" type="ORF">BOVATA_023500</name>
</gene>